<reference evidence="2 3" key="1">
    <citation type="submission" date="2019-11" db="EMBL/GenBank/DDBJ databases">
        <title>Whole genome sequence of Oryza granulata.</title>
        <authorList>
            <person name="Li W."/>
        </authorList>
    </citation>
    <scope>NUCLEOTIDE SEQUENCE [LARGE SCALE GENOMIC DNA]</scope>
    <source>
        <strain evidence="3">cv. Menghai</strain>
        <tissue evidence="2">Leaf</tissue>
    </source>
</reference>
<evidence type="ECO:0000313" key="3">
    <source>
        <dbReference type="Proteomes" id="UP000479710"/>
    </source>
</evidence>
<protein>
    <submittedName>
        <fullName evidence="2">Uncharacterized protein</fullName>
    </submittedName>
</protein>
<feature type="region of interest" description="Disordered" evidence="1">
    <location>
        <begin position="46"/>
        <end position="105"/>
    </location>
</feature>
<dbReference type="Proteomes" id="UP000479710">
    <property type="component" value="Unassembled WGS sequence"/>
</dbReference>
<sequence length="105" mass="11438">MRAKDARKIHQRLRLASFVVAGGDRSAASACSQLMKQHAAEAKLGGDSESFGHRDNQHYGEFPFGGKKDYRKDERTRAAGGDPPAIVPDTGDRPRRGKGADMGER</sequence>
<keyword evidence="3" id="KW-1185">Reference proteome</keyword>
<evidence type="ECO:0000313" key="2">
    <source>
        <dbReference type="EMBL" id="KAF0888950.1"/>
    </source>
</evidence>
<name>A0A6G1BM03_9ORYZ</name>
<gene>
    <name evidence="2" type="ORF">E2562_020168</name>
</gene>
<evidence type="ECO:0000256" key="1">
    <source>
        <dbReference type="SAM" id="MobiDB-lite"/>
    </source>
</evidence>
<accession>A0A6G1BM03</accession>
<organism evidence="2 3">
    <name type="scientific">Oryza meyeriana var. granulata</name>
    <dbReference type="NCBI Taxonomy" id="110450"/>
    <lineage>
        <taxon>Eukaryota</taxon>
        <taxon>Viridiplantae</taxon>
        <taxon>Streptophyta</taxon>
        <taxon>Embryophyta</taxon>
        <taxon>Tracheophyta</taxon>
        <taxon>Spermatophyta</taxon>
        <taxon>Magnoliopsida</taxon>
        <taxon>Liliopsida</taxon>
        <taxon>Poales</taxon>
        <taxon>Poaceae</taxon>
        <taxon>BOP clade</taxon>
        <taxon>Oryzoideae</taxon>
        <taxon>Oryzeae</taxon>
        <taxon>Oryzinae</taxon>
        <taxon>Oryza</taxon>
        <taxon>Oryza meyeriana</taxon>
    </lineage>
</organism>
<proteinExistence type="predicted"/>
<feature type="compositionally biased region" description="Basic and acidic residues" evidence="1">
    <location>
        <begin position="66"/>
        <end position="77"/>
    </location>
</feature>
<dbReference type="EMBL" id="SPHZ02000012">
    <property type="protein sequence ID" value="KAF0888950.1"/>
    <property type="molecule type" value="Genomic_DNA"/>
</dbReference>
<dbReference type="AlphaFoldDB" id="A0A6G1BM03"/>
<comment type="caution">
    <text evidence="2">The sequence shown here is derived from an EMBL/GenBank/DDBJ whole genome shotgun (WGS) entry which is preliminary data.</text>
</comment>
<feature type="compositionally biased region" description="Basic and acidic residues" evidence="1">
    <location>
        <begin position="90"/>
        <end position="105"/>
    </location>
</feature>
<feature type="compositionally biased region" description="Basic and acidic residues" evidence="1">
    <location>
        <begin position="46"/>
        <end position="58"/>
    </location>
</feature>